<dbReference type="PANTHER" id="PTHR47966:SF74">
    <property type="entry name" value="AGR407CP"/>
    <property type="match status" value="1"/>
</dbReference>
<dbReference type="Pfam" id="PF00026">
    <property type="entry name" value="Asp"/>
    <property type="match status" value="2"/>
</dbReference>
<evidence type="ECO:0000256" key="1">
    <source>
        <dbReference type="ARBA" id="ARBA00007447"/>
    </source>
</evidence>
<reference evidence="5 6" key="1">
    <citation type="journal article" date="2018" name="Mol. Biol. Evol.">
        <title>Broad Genomic Sampling Reveals a Smut Pathogenic Ancestry of the Fungal Clade Ustilaginomycotina.</title>
        <authorList>
            <person name="Kijpornyongpan T."/>
            <person name="Mondo S.J."/>
            <person name="Barry K."/>
            <person name="Sandor L."/>
            <person name="Lee J."/>
            <person name="Lipzen A."/>
            <person name="Pangilinan J."/>
            <person name="LaButti K."/>
            <person name="Hainaut M."/>
            <person name="Henrissat B."/>
            <person name="Grigoriev I.V."/>
            <person name="Spatafora J.W."/>
            <person name="Aime M.C."/>
        </authorList>
    </citation>
    <scope>NUCLEOTIDE SEQUENCE [LARGE SCALE GENOMIC DNA]</scope>
    <source>
        <strain evidence="5 6">MCA 3882</strain>
    </source>
</reference>
<dbReference type="InterPro" id="IPR021109">
    <property type="entry name" value="Peptidase_aspartic_dom_sf"/>
</dbReference>
<organism evidence="5 6">
    <name type="scientific">Meira miltonrushii</name>
    <dbReference type="NCBI Taxonomy" id="1280837"/>
    <lineage>
        <taxon>Eukaryota</taxon>
        <taxon>Fungi</taxon>
        <taxon>Dikarya</taxon>
        <taxon>Basidiomycota</taxon>
        <taxon>Ustilaginomycotina</taxon>
        <taxon>Exobasidiomycetes</taxon>
        <taxon>Exobasidiales</taxon>
        <taxon>Brachybasidiaceae</taxon>
        <taxon>Meira</taxon>
    </lineage>
</organism>
<dbReference type="PANTHER" id="PTHR47966">
    <property type="entry name" value="BETA-SITE APP-CLEAVING ENZYME, ISOFORM A-RELATED"/>
    <property type="match status" value="1"/>
</dbReference>
<name>A0A316V702_9BASI</name>
<proteinExistence type="inferred from homology"/>
<evidence type="ECO:0000256" key="3">
    <source>
        <dbReference type="SAM" id="SignalP"/>
    </source>
</evidence>
<feature type="domain" description="Peptidase A1" evidence="4">
    <location>
        <begin position="104"/>
        <end position="524"/>
    </location>
</feature>
<dbReference type="GO" id="GO:0006508">
    <property type="term" value="P:proteolysis"/>
    <property type="evidence" value="ECO:0007669"/>
    <property type="project" value="UniProtKB-KW"/>
</dbReference>
<dbReference type="InterPro" id="IPR034164">
    <property type="entry name" value="Pepsin-like_dom"/>
</dbReference>
<dbReference type="OrthoDB" id="771136at2759"/>
<accession>A0A316V702</accession>
<feature type="signal peptide" evidence="3">
    <location>
        <begin position="1"/>
        <end position="26"/>
    </location>
</feature>
<keyword evidence="5" id="KW-0378">Hydrolase</keyword>
<feature type="region of interest" description="Disordered" evidence="2">
    <location>
        <begin position="171"/>
        <end position="201"/>
    </location>
</feature>
<keyword evidence="5" id="KW-0645">Protease</keyword>
<dbReference type="RefSeq" id="XP_025353679.1">
    <property type="nucleotide sequence ID" value="XM_025499036.1"/>
</dbReference>
<dbReference type="PRINTS" id="PR00792">
    <property type="entry name" value="PEPSIN"/>
</dbReference>
<evidence type="ECO:0000313" key="5">
    <source>
        <dbReference type="EMBL" id="PWN33377.1"/>
    </source>
</evidence>
<keyword evidence="3" id="KW-0732">Signal</keyword>
<dbReference type="CDD" id="cd05471">
    <property type="entry name" value="pepsin_like"/>
    <property type="match status" value="1"/>
</dbReference>
<comment type="similarity">
    <text evidence="1">Belongs to the peptidase A1 family.</text>
</comment>
<protein>
    <submittedName>
        <fullName evidence="5">Acid protease</fullName>
    </submittedName>
</protein>
<dbReference type="SUPFAM" id="SSF50630">
    <property type="entry name" value="Acid proteases"/>
    <property type="match status" value="1"/>
</dbReference>
<gene>
    <name evidence="5" type="ORF">FA14DRAFT_161263</name>
</gene>
<dbReference type="GO" id="GO:0004190">
    <property type="term" value="F:aspartic-type endopeptidase activity"/>
    <property type="evidence" value="ECO:0007669"/>
    <property type="project" value="InterPro"/>
</dbReference>
<dbReference type="AlphaFoldDB" id="A0A316V702"/>
<dbReference type="Proteomes" id="UP000245771">
    <property type="component" value="Unassembled WGS sequence"/>
</dbReference>
<feature type="compositionally biased region" description="Low complexity" evidence="2">
    <location>
        <begin position="176"/>
        <end position="192"/>
    </location>
</feature>
<dbReference type="InterPro" id="IPR033121">
    <property type="entry name" value="PEPTIDASE_A1"/>
</dbReference>
<feature type="chain" id="PRO_5016454936" evidence="3">
    <location>
        <begin position="27"/>
        <end position="669"/>
    </location>
</feature>
<keyword evidence="6" id="KW-1185">Reference proteome</keyword>
<evidence type="ECO:0000256" key="2">
    <source>
        <dbReference type="SAM" id="MobiDB-lite"/>
    </source>
</evidence>
<dbReference type="InterPro" id="IPR001461">
    <property type="entry name" value="Aspartic_peptidase_A1"/>
</dbReference>
<dbReference type="Gene3D" id="2.40.70.10">
    <property type="entry name" value="Acid Proteases"/>
    <property type="match status" value="2"/>
</dbReference>
<dbReference type="STRING" id="1280837.A0A316V702"/>
<evidence type="ECO:0000259" key="4">
    <source>
        <dbReference type="PROSITE" id="PS51767"/>
    </source>
</evidence>
<evidence type="ECO:0000313" key="6">
    <source>
        <dbReference type="Proteomes" id="UP000245771"/>
    </source>
</evidence>
<dbReference type="EMBL" id="KZ819604">
    <property type="protein sequence ID" value="PWN33377.1"/>
    <property type="molecule type" value="Genomic_DNA"/>
</dbReference>
<dbReference type="GeneID" id="37020817"/>
<dbReference type="InParanoid" id="A0A316V702"/>
<sequence length="669" mass="71006">MMTTISQHVLLLVAFTCLLCVHVTFGKPSQPPSYFGENSKQANRVPLTAPRHPNINNEDHIAFMQKRYTKEHNVKRADSVSNSNSSATNANDKAQTLGYLGYAYYAPLNVSKTNPQSLFVQLDTGSADLWIVSSSCQSEQCQTDTVLKFDESKSDSFRWVEIDQTSTAGQKNVTVSAQGAQATGTSSSSSSGIGNSNDNQKRKVSLPKILAVQQPDTGREVPFDVVYDDNTAATGALATDQVMLANLASPDQMFGLVNSTNVTLQTQGISGVLGMGFPRGSAIARSLVGQDVNTSTSPVLTNILSNSSNSYPLFTLLLNQTGGILTLGAADPEILTNEEERGQVEWHDVVPFPSGNTARPANASVNTDAEALGSYLYWALRLSAIGFNGNGVNITPTYQEVGKTPLALIDSGAPGIVGPPGQVDALFGQIDGARHVGSGRYVVPCTTQQSMFFSFGGRNYTLLPTDYMIGRATGNPYLCLAWPAASEASPDGVDWVLGQPFLRSQYSLYSLGIANREAPKIGLYPLRSSADSTNPAEVFQAQPTANISAYLSMQTPIATTLPNSLVPLSTALTTPQYVFINATSTPSIGLLPTAASNAGNGLSSFSPILTATTDDSQVPVLSDPFSNLPVPSNPAERASDTAISLHSNTISFCRLVTAFAAIMASVFLF</sequence>
<dbReference type="PROSITE" id="PS51767">
    <property type="entry name" value="PEPTIDASE_A1"/>
    <property type="match status" value="1"/>
</dbReference>